<dbReference type="AlphaFoldDB" id="A0A7Y4MV63"/>
<dbReference type="Proteomes" id="UP000533080">
    <property type="component" value="Unassembled WGS sequence"/>
</dbReference>
<protein>
    <recommendedName>
        <fullName evidence="3">Transposase</fullName>
    </recommendedName>
</protein>
<evidence type="ECO:0000313" key="1">
    <source>
        <dbReference type="EMBL" id="NOJ83921.1"/>
    </source>
</evidence>
<evidence type="ECO:0008006" key="3">
    <source>
        <dbReference type="Google" id="ProtNLM"/>
    </source>
</evidence>
<accession>A0A7Y4MV63</accession>
<proteinExistence type="predicted"/>
<evidence type="ECO:0000313" key="2">
    <source>
        <dbReference type="Proteomes" id="UP000533080"/>
    </source>
</evidence>
<feature type="non-terminal residue" evidence="1">
    <location>
        <position position="50"/>
    </location>
</feature>
<organism evidence="1 2">
    <name type="scientific">Myxococcus xanthus</name>
    <dbReference type="NCBI Taxonomy" id="34"/>
    <lineage>
        <taxon>Bacteria</taxon>
        <taxon>Pseudomonadati</taxon>
        <taxon>Myxococcota</taxon>
        <taxon>Myxococcia</taxon>
        <taxon>Myxococcales</taxon>
        <taxon>Cystobacterineae</taxon>
        <taxon>Myxococcaceae</taxon>
        <taxon>Myxococcus</taxon>
    </lineage>
</organism>
<gene>
    <name evidence="1" type="ORF">HNV28_37405</name>
</gene>
<dbReference type="EMBL" id="JABFNT010000281">
    <property type="protein sequence ID" value="NOJ83921.1"/>
    <property type="molecule type" value="Genomic_DNA"/>
</dbReference>
<name>A0A7Y4MV63_MYXXA</name>
<comment type="caution">
    <text evidence="1">The sequence shown here is derived from an EMBL/GenBank/DDBJ whole genome shotgun (WGS) entry which is preliminary data.</text>
</comment>
<sequence>MSTELGQAQKPAGPKKWTPEEKLRVLVVAQGLEGEKLGALLRREGLHEAQ</sequence>
<reference evidence="1 2" key="1">
    <citation type="submission" date="2020-05" db="EMBL/GenBank/DDBJ databases">
        <authorList>
            <person name="Whitworth D."/>
        </authorList>
    </citation>
    <scope>NUCLEOTIDE SEQUENCE [LARGE SCALE GENOMIC DNA]</scope>
    <source>
        <strain evidence="1 2">AM005</strain>
    </source>
</reference>